<evidence type="ECO:0000256" key="1">
    <source>
        <dbReference type="ARBA" id="ARBA00006484"/>
    </source>
</evidence>
<proteinExistence type="inferred from homology"/>
<organism evidence="6 7">
    <name type="scientific">Aphanomyces invadans</name>
    <dbReference type="NCBI Taxonomy" id="157072"/>
    <lineage>
        <taxon>Eukaryota</taxon>
        <taxon>Sar</taxon>
        <taxon>Stramenopiles</taxon>
        <taxon>Oomycota</taxon>
        <taxon>Saprolegniomycetes</taxon>
        <taxon>Saprolegniales</taxon>
        <taxon>Verrucalvaceae</taxon>
        <taxon>Aphanomyces</taxon>
    </lineage>
</organism>
<dbReference type="Pfam" id="PF00106">
    <property type="entry name" value="adh_short"/>
    <property type="match status" value="2"/>
</dbReference>
<reference evidence="6 7" key="1">
    <citation type="submission" date="2018-08" db="EMBL/GenBank/DDBJ databases">
        <title>Aphanomyces genome sequencing and annotation.</title>
        <authorList>
            <person name="Minardi D."/>
            <person name="Oidtmann B."/>
            <person name="Van Der Giezen M."/>
            <person name="Studholme D.J."/>
        </authorList>
    </citation>
    <scope>NUCLEOTIDE SEQUENCE [LARGE SCALE GENOMIC DNA]</scope>
    <source>
        <strain evidence="6 7">NJM0002</strain>
    </source>
</reference>
<sequence length="622" mass="69921">HQDTTAFGLAAVPPSSDPHRLLSYVLSIMPQYTSMELSSTHFRLYNQHLRRELDQVRQSLEFMQERAHDEEEKRMFVEKYASEVVKERNELLHHKGKKTHKLWHNCCRKYASYDLDVTPSITSLRGEKLTEMTLQLKQNVQALHEKDRLLQTAQHLSEGAVRDRIVVATRTDQTCLPVRDHLHEYIAQISGLHTAQERQLYEAQSQLAVEVQANEKSHGEIDDLHQRLDELEALVENQRNELAEKDCQVDQLKQLVKVASNAAAVERQLQEECRRLAQPGRDAEIEALQSQVEALQTADVQQLTRKYTKHIQLLQDQLDKQNRTIDRLEQELHHFRPMTLDDMTDSHNAPSLASSWHDSFGTISRRSSIAADLPPDPSVLLHESHEPSRSSSTPNDSECFHPTTDSSDDGRIDRDGILKQLQLLVEESDRRRKAEEAQARLDQDVLGHVLITGGSRGIGKMMAEGFVRNGAKVYISARSDKVCQETAAELSAMGATSPGQGVAWGGGFDTHNAKAWSKVMDLNVTAPFFLTKFMLPLLQTHARVIMIGSIAGLQPQDLGTLAYDTSKAAIHHMTRALAVQLAPKQITVNCIAPGLVPTKMSKQIATATGKECGKHLPQFFLT</sequence>
<dbReference type="VEuPathDB" id="FungiDB:H310_03695"/>
<gene>
    <name evidence="6" type="ORF">DYB32_005568</name>
</gene>
<dbReference type="SUPFAM" id="SSF51735">
    <property type="entry name" value="NAD(P)-binding Rossmann-fold domains"/>
    <property type="match status" value="1"/>
</dbReference>
<keyword evidence="4" id="KW-0175">Coiled coil</keyword>
<dbReference type="PRINTS" id="PR00081">
    <property type="entry name" value="GDHRDH"/>
</dbReference>
<evidence type="ECO:0000256" key="2">
    <source>
        <dbReference type="ARBA" id="ARBA00022857"/>
    </source>
</evidence>
<dbReference type="GO" id="GO:0016491">
    <property type="term" value="F:oxidoreductase activity"/>
    <property type="evidence" value="ECO:0007669"/>
    <property type="project" value="UniProtKB-KW"/>
</dbReference>
<dbReference type="InterPro" id="IPR036291">
    <property type="entry name" value="NAD(P)-bd_dom_sf"/>
</dbReference>
<keyword evidence="7" id="KW-1185">Reference proteome</keyword>
<dbReference type="InterPro" id="IPR002347">
    <property type="entry name" value="SDR_fam"/>
</dbReference>
<keyword evidence="2" id="KW-0521">NADP</keyword>
<accession>A0A3R6Z374</accession>
<comment type="caution">
    <text evidence="6">The sequence shown here is derived from an EMBL/GenBank/DDBJ whole genome shotgun (WGS) entry which is preliminary data.</text>
</comment>
<dbReference type="Gene3D" id="3.40.50.720">
    <property type="entry name" value="NAD(P)-binding Rossmann-like Domain"/>
    <property type="match status" value="2"/>
</dbReference>
<comment type="similarity">
    <text evidence="1">Belongs to the short-chain dehydrogenases/reductases (SDR) family.</text>
</comment>
<evidence type="ECO:0000256" key="5">
    <source>
        <dbReference type="SAM" id="MobiDB-lite"/>
    </source>
</evidence>
<dbReference type="EMBL" id="QUSY01000501">
    <property type="protein sequence ID" value="RHY28959.1"/>
    <property type="molecule type" value="Genomic_DNA"/>
</dbReference>
<dbReference type="Proteomes" id="UP000285060">
    <property type="component" value="Unassembled WGS sequence"/>
</dbReference>
<protein>
    <submittedName>
        <fullName evidence="6">Uncharacterized protein</fullName>
    </submittedName>
</protein>
<feature type="non-terminal residue" evidence="6">
    <location>
        <position position="1"/>
    </location>
</feature>
<evidence type="ECO:0000256" key="3">
    <source>
        <dbReference type="ARBA" id="ARBA00023002"/>
    </source>
</evidence>
<dbReference type="AlphaFoldDB" id="A0A3R6Z374"/>
<feature type="region of interest" description="Disordered" evidence="5">
    <location>
        <begin position="368"/>
        <end position="413"/>
    </location>
</feature>
<name>A0A3R6Z374_9STRA</name>
<evidence type="ECO:0000256" key="4">
    <source>
        <dbReference type="SAM" id="Coils"/>
    </source>
</evidence>
<evidence type="ECO:0000313" key="6">
    <source>
        <dbReference type="EMBL" id="RHY28959.1"/>
    </source>
</evidence>
<dbReference type="PANTHER" id="PTHR43618">
    <property type="entry name" value="7-ALPHA-HYDROXYSTEROID DEHYDROGENASE"/>
    <property type="match status" value="1"/>
</dbReference>
<dbReference type="PANTHER" id="PTHR43618:SF8">
    <property type="entry name" value="7ALPHA-HYDROXYSTEROID DEHYDROGENASE"/>
    <property type="match status" value="1"/>
</dbReference>
<evidence type="ECO:0000313" key="7">
    <source>
        <dbReference type="Proteomes" id="UP000285060"/>
    </source>
</evidence>
<feature type="coiled-coil region" evidence="4">
    <location>
        <begin position="214"/>
        <end position="255"/>
    </location>
</feature>
<keyword evidence="3" id="KW-0560">Oxidoreductase</keyword>
<feature type="coiled-coil region" evidence="4">
    <location>
        <begin position="46"/>
        <end position="73"/>
    </location>
</feature>
<dbReference type="InterPro" id="IPR052178">
    <property type="entry name" value="Sec_Metab_Biosynth_SDR"/>
</dbReference>